<keyword evidence="1" id="KW-0645">Protease</keyword>
<gene>
    <name evidence="1" type="ORF">SAMN04488568_10713</name>
</gene>
<dbReference type="GO" id="GO:0006508">
    <property type="term" value="P:proteolysis"/>
    <property type="evidence" value="ECO:0007669"/>
    <property type="project" value="UniProtKB-KW"/>
</dbReference>
<dbReference type="Gene3D" id="2.40.70.10">
    <property type="entry name" value="Acid Proteases"/>
    <property type="match status" value="2"/>
</dbReference>
<dbReference type="GO" id="GO:0004190">
    <property type="term" value="F:aspartic-type endopeptidase activity"/>
    <property type="evidence" value="ECO:0007669"/>
    <property type="project" value="InterPro"/>
</dbReference>
<dbReference type="Pfam" id="PF13650">
    <property type="entry name" value="Asp_protease_2"/>
    <property type="match status" value="2"/>
</dbReference>
<name>A0A1G9RG58_9PROT</name>
<dbReference type="Proteomes" id="UP000199759">
    <property type="component" value="Unassembled WGS sequence"/>
</dbReference>
<dbReference type="STRING" id="144026.SAMN04488568_10713"/>
<evidence type="ECO:0000313" key="1">
    <source>
        <dbReference type="EMBL" id="SDM22312.1"/>
    </source>
</evidence>
<dbReference type="InterPro" id="IPR021109">
    <property type="entry name" value="Peptidase_aspartic_dom_sf"/>
</dbReference>
<dbReference type="InterPro" id="IPR001969">
    <property type="entry name" value="Aspartic_peptidase_AS"/>
</dbReference>
<dbReference type="InterPro" id="IPR034122">
    <property type="entry name" value="Retropepsin-like_bacterial"/>
</dbReference>
<reference evidence="1 2" key="1">
    <citation type="submission" date="2016-10" db="EMBL/GenBank/DDBJ databases">
        <authorList>
            <person name="de Groot N.N."/>
        </authorList>
    </citation>
    <scope>NUCLEOTIDE SEQUENCE [LARGE SCALE GENOMIC DNA]</scope>
    <source>
        <strain evidence="1 2">DSM 16077</strain>
    </source>
</reference>
<dbReference type="SUPFAM" id="SSF50630">
    <property type="entry name" value="Acid proteases"/>
    <property type="match status" value="2"/>
</dbReference>
<dbReference type="AlphaFoldDB" id="A0A1G9RG58"/>
<keyword evidence="2" id="KW-1185">Reference proteome</keyword>
<evidence type="ECO:0000313" key="2">
    <source>
        <dbReference type="Proteomes" id="UP000199759"/>
    </source>
</evidence>
<dbReference type="RefSeq" id="WP_176780289.1">
    <property type="nucleotide sequence ID" value="NZ_FNHG01000007.1"/>
</dbReference>
<dbReference type="CDD" id="cd05483">
    <property type="entry name" value="retropepsin_like_bacteria"/>
    <property type="match status" value="1"/>
</dbReference>
<proteinExistence type="predicted"/>
<protein>
    <submittedName>
        <fullName evidence="1">Aspartyl protease</fullName>
    </submittedName>
</protein>
<dbReference type="PROSITE" id="PS00141">
    <property type="entry name" value="ASP_PROTEASE"/>
    <property type="match status" value="1"/>
</dbReference>
<keyword evidence="1" id="KW-0378">Hydrolase</keyword>
<organism evidence="1 2">
    <name type="scientific">Maricaulis salignorans</name>
    <dbReference type="NCBI Taxonomy" id="144026"/>
    <lineage>
        <taxon>Bacteria</taxon>
        <taxon>Pseudomonadati</taxon>
        <taxon>Pseudomonadota</taxon>
        <taxon>Alphaproteobacteria</taxon>
        <taxon>Maricaulales</taxon>
        <taxon>Maricaulaceae</taxon>
        <taxon>Maricaulis</taxon>
    </lineage>
</organism>
<dbReference type="EMBL" id="FNHG01000007">
    <property type="protein sequence ID" value="SDM22312.1"/>
    <property type="molecule type" value="Genomic_DNA"/>
</dbReference>
<accession>A0A1G9RG58</accession>
<sequence>MPLKERPTQPPARLDRRSRQALLTGIAAALLLPATGLADPVTLERAPSGHLMVDVEIGTNGPYTFLLDTGASHTAIAQPVAEALGFQSLWENYGDVQSLTTRFSAERFALQDLRFADLAPMSLNSVVIPVDRSQPHPVAGLLGADALPAHRYRVNFSEATLTLDSAPPDHADGWVSPQSLLIGQAELRRGMRGVRVLIDSGSARTLVNERLRNQIQHHSGGVTYNINGVEGRLQNELVAEALPVVLRNLQLGGLCLNSVTALQADLDIFEALDWGRMPAMVIGMDVLQFATITVDREAGVFEISAAETRDACDNGRAQAEAPDNRRGRR</sequence>